<dbReference type="EMBL" id="SNYW01000006">
    <property type="protein sequence ID" value="TDQ84477.1"/>
    <property type="molecule type" value="Genomic_DNA"/>
</dbReference>
<keyword evidence="1" id="KW-1133">Transmembrane helix</keyword>
<protein>
    <submittedName>
        <fullName evidence="3">Phospholipid/cholesterol/gamma-HCH transport system substrate-binding protein</fullName>
    </submittedName>
</protein>
<dbReference type="SUPFAM" id="SSF58104">
    <property type="entry name" value="Methyl-accepting chemotaxis protein (MCP) signaling domain"/>
    <property type="match status" value="1"/>
</dbReference>
<dbReference type="Proteomes" id="UP000295783">
    <property type="component" value="Unassembled WGS sequence"/>
</dbReference>
<keyword evidence="4" id="KW-1185">Reference proteome</keyword>
<sequence length="312" mass="33949">METHARHLAVGGFVLLLVAGIFVFILWVAKFQGETVYDSYFARFSGSVSQLRVNTTVNFGGIPVGRVTDVRIDPEDSALARVDFEVRSGTPIRVDSRATLEMQSIAGGVGLAISRGSSEAELLVPGSEVQAAQSALERLTRQAPDILAKIDGIANNVNEMLSPANRQALTETLSNLRDVSQHLKDRKEDIDVFLSDSDTAMKEIALAGTEFRKLAEQLQESVGPATTEAQQALKAFGDMARSFETTSAQMSALLAENREPLRQFSGTALYEATDLLSQLRELVASMARITQEIERDPARFFLSDRSKGVVAP</sequence>
<evidence type="ECO:0000313" key="3">
    <source>
        <dbReference type="EMBL" id="TDQ84477.1"/>
    </source>
</evidence>
<dbReference type="Pfam" id="PF02470">
    <property type="entry name" value="MlaD"/>
    <property type="match status" value="1"/>
</dbReference>
<evidence type="ECO:0000256" key="1">
    <source>
        <dbReference type="SAM" id="Phobius"/>
    </source>
</evidence>
<feature type="domain" description="Mce/MlaD" evidence="2">
    <location>
        <begin position="40"/>
        <end position="115"/>
    </location>
</feature>
<evidence type="ECO:0000259" key="2">
    <source>
        <dbReference type="Pfam" id="PF02470"/>
    </source>
</evidence>
<keyword evidence="1" id="KW-0472">Membrane</keyword>
<dbReference type="InterPro" id="IPR003399">
    <property type="entry name" value="Mce/MlaD"/>
</dbReference>
<feature type="transmembrane region" description="Helical" evidence="1">
    <location>
        <begin position="7"/>
        <end position="29"/>
    </location>
</feature>
<proteinExistence type="predicted"/>
<dbReference type="PANTHER" id="PTHR36698:SF3">
    <property type="entry name" value="ABC-TYPE TRANSPORT AUXILIARY LIPOPROTEIN COMPONENT DOMAIN-CONTAINING PROTEIN"/>
    <property type="match status" value="1"/>
</dbReference>
<comment type="caution">
    <text evidence="3">The sequence shown here is derived from an EMBL/GenBank/DDBJ whole genome shotgun (WGS) entry which is preliminary data.</text>
</comment>
<reference evidence="3 4" key="1">
    <citation type="submission" date="2019-03" db="EMBL/GenBank/DDBJ databases">
        <title>Genomic Encyclopedia of Type Strains, Phase III (KMG-III): the genomes of soil and plant-associated and newly described type strains.</title>
        <authorList>
            <person name="Whitman W."/>
        </authorList>
    </citation>
    <scope>NUCLEOTIDE SEQUENCE [LARGE SCALE GENOMIC DNA]</scope>
    <source>
        <strain evidence="3 4">CGMCC 1.7660</strain>
    </source>
</reference>
<dbReference type="RefSeq" id="WP_133612502.1">
    <property type="nucleotide sequence ID" value="NZ_SNYW01000006.1"/>
</dbReference>
<keyword evidence="1" id="KW-0812">Transmembrane</keyword>
<accession>A0A4R6WXQ0</accession>
<gene>
    <name evidence="3" type="ORF">A8950_1033</name>
</gene>
<name>A0A4R6WXQ0_9PROT</name>
<dbReference type="PANTHER" id="PTHR36698">
    <property type="entry name" value="BLL5892 PROTEIN"/>
    <property type="match status" value="1"/>
</dbReference>
<organism evidence="3 4">
    <name type="scientific">Dongia mobilis</name>
    <dbReference type="NCBI Taxonomy" id="578943"/>
    <lineage>
        <taxon>Bacteria</taxon>
        <taxon>Pseudomonadati</taxon>
        <taxon>Pseudomonadota</taxon>
        <taxon>Alphaproteobacteria</taxon>
        <taxon>Rhodospirillales</taxon>
        <taxon>Dongiaceae</taxon>
        <taxon>Dongia</taxon>
    </lineage>
</organism>
<dbReference type="OrthoDB" id="9808689at2"/>
<dbReference type="AlphaFoldDB" id="A0A4R6WXQ0"/>
<evidence type="ECO:0000313" key="4">
    <source>
        <dbReference type="Proteomes" id="UP000295783"/>
    </source>
</evidence>